<evidence type="ECO:0000256" key="2">
    <source>
        <dbReference type="ARBA" id="ARBA00022771"/>
    </source>
</evidence>
<feature type="domain" description="MYND-type" evidence="5">
    <location>
        <begin position="10"/>
        <end position="48"/>
    </location>
</feature>
<evidence type="ECO:0000256" key="4">
    <source>
        <dbReference type="PROSITE-ProRule" id="PRU00134"/>
    </source>
</evidence>
<name>A0A8H3E039_9AGAM</name>
<evidence type="ECO:0000256" key="1">
    <source>
        <dbReference type="ARBA" id="ARBA00022723"/>
    </source>
</evidence>
<dbReference type="InterPro" id="IPR002893">
    <property type="entry name" value="Znf_MYND"/>
</dbReference>
<protein>
    <recommendedName>
        <fullName evidence="5">MYND-type domain-containing protein</fullName>
    </recommendedName>
</protein>
<dbReference type="EMBL" id="CAJNJQ010001114">
    <property type="protein sequence ID" value="CAE7120563.1"/>
    <property type="molecule type" value="Genomic_DNA"/>
</dbReference>
<evidence type="ECO:0000256" key="3">
    <source>
        <dbReference type="ARBA" id="ARBA00022833"/>
    </source>
</evidence>
<gene>
    <name evidence="6" type="ORF">RDB_LOCUS55633</name>
</gene>
<dbReference type="Proteomes" id="UP000663827">
    <property type="component" value="Unassembled WGS sequence"/>
</dbReference>
<evidence type="ECO:0000313" key="7">
    <source>
        <dbReference type="Proteomes" id="UP000663827"/>
    </source>
</evidence>
<dbReference type="SUPFAM" id="SSF144232">
    <property type="entry name" value="HIT/MYND zinc finger-like"/>
    <property type="match status" value="1"/>
</dbReference>
<reference evidence="6" key="1">
    <citation type="submission" date="2021-01" db="EMBL/GenBank/DDBJ databases">
        <authorList>
            <person name="Kaushik A."/>
        </authorList>
    </citation>
    <scope>NUCLEOTIDE SEQUENCE</scope>
    <source>
        <strain evidence="6">AG5</strain>
    </source>
</reference>
<organism evidence="6 7">
    <name type="scientific">Rhizoctonia solani</name>
    <dbReference type="NCBI Taxonomy" id="456999"/>
    <lineage>
        <taxon>Eukaryota</taxon>
        <taxon>Fungi</taxon>
        <taxon>Dikarya</taxon>
        <taxon>Basidiomycota</taxon>
        <taxon>Agaricomycotina</taxon>
        <taxon>Agaricomycetes</taxon>
        <taxon>Cantharellales</taxon>
        <taxon>Ceratobasidiaceae</taxon>
        <taxon>Rhizoctonia</taxon>
    </lineage>
</organism>
<comment type="caution">
    <text evidence="6">The sequence shown here is derived from an EMBL/GenBank/DDBJ whole genome shotgun (WGS) entry which is preliminary data.</text>
</comment>
<keyword evidence="2 4" id="KW-0863">Zinc-finger</keyword>
<dbReference type="PROSITE" id="PS50865">
    <property type="entry name" value="ZF_MYND_2"/>
    <property type="match status" value="1"/>
</dbReference>
<dbReference type="Pfam" id="PF01753">
    <property type="entry name" value="zf-MYND"/>
    <property type="match status" value="1"/>
</dbReference>
<accession>A0A8H3E039</accession>
<evidence type="ECO:0000313" key="6">
    <source>
        <dbReference type="EMBL" id="CAE7120563.1"/>
    </source>
</evidence>
<proteinExistence type="predicted"/>
<dbReference type="Gene3D" id="6.10.140.2220">
    <property type="match status" value="1"/>
</dbReference>
<keyword evidence="3" id="KW-0862">Zinc</keyword>
<evidence type="ECO:0000259" key="5">
    <source>
        <dbReference type="PROSITE" id="PS50865"/>
    </source>
</evidence>
<sequence>MQRRQQPGECDHCDTEQSSLSVCSGCHNAWYCGAECQKAHWKSHRIWCLHPSKLTSADRLAIAAYKDFLPNEHDIQVLRDYGFARAQVPRSENWLLGLFQGIIKYGQVDPRVIHRQWLAGTLIDYIKSFYEKIPAYARGDYYPWFLKNQHLLGPPKFTNTSPVSNEDSIQKTWLFTGGLASDKLDGIKSQIQGWSKEKQQAFRFVLFLLHTGFQLSPDHSEWVDFGFCGCTTRDEEAKLWDSYVKLVKKVSFENFYAAYNSSSFSALFLENGLAITNPFVLDVLSGTPHVKKSVWDLKQFALGDYQKLIPSVTIDYGFMNCGDLESPEAENIIHSLRQVYGRIFMAPDADPLKLHEACLQGKLFLYAQQVAQVDAKFAPLMKNIYP</sequence>
<dbReference type="AlphaFoldDB" id="A0A8H3E039"/>
<keyword evidence="1" id="KW-0479">Metal-binding</keyword>
<dbReference type="GO" id="GO:0008270">
    <property type="term" value="F:zinc ion binding"/>
    <property type="evidence" value="ECO:0007669"/>
    <property type="project" value="UniProtKB-KW"/>
</dbReference>
<dbReference type="PROSITE" id="PS01360">
    <property type="entry name" value="ZF_MYND_1"/>
    <property type="match status" value="1"/>
</dbReference>